<protein>
    <submittedName>
        <fullName evidence="2">Uncharacterized protein</fullName>
    </submittedName>
</protein>
<evidence type="ECO:0000313" key="2">
    <source>
        <dbReference type="EMBL" id="MCK8778384.1"/>
    </source>
</evidence>
<gene>
    <name evidence="2" type="ORF">M0654_00170</name>
</gene>
<organism evidence="2 3">
    <name type="scientific">Neorhizobium turbinariae</name>
    <dbReference type="NCBI Taxonomy" id="2937795"/>
    <lineage>
        <taxon>Bacteria</taxon>
        <taxon>Pseudomonadati</taxon>
        <taxon>Pseudomonadota</taxon>
        <taxon>Alphaproteobacteria</taxon>
        <taxon>Hyphomicrobiales</taxon>
        <taxon>Rhizobiaceae</taxon>
        <taxon>Rhizobium/Agrobacterium group</taxon>
        <taxon>Neorhizobium</taxon>
    </lineage>
</organism>
<keyword evidence="1" id="KW-0472">Membrane</keyword>
<accession>A0ABT0IKI4</accession>
<evidence type="ECO:0000256" key="1">
    <source>
        <dbReference type="SAM" id="Phobius"/>
    </source>
</evidence>
<keyword evidence="1" id="KW-0812">Transmembrane</keyword>
<proteinExistence type="predicted"/>
<keyword evidence="1" id="KW-1133">Transmembrane helix</keyword>
<name>A0ABT0IKI4_9HYPH</name>
<dbReference type="EMBL" id="JALPRY010000001">
    <property type="protein sequence ID" value="MCK8778384.1"/>
    <property type="molecule type" value="Genomic_DNA"/>
</dbReference>
<keyword evidence="3" id="KW-1185">Reference proteome</keyword>
<feature type="transmembrane region" description="Helical" evidence="1">
    <location>
        <begin position="22"/>
        <end position="44"/>
    </location>
</feature>
<comment type="caution">
    <text evidence="2">The sequence shown here is derived from an EMBL/GenBank/DDBJ whole genome shotgun (WGS) entry which is preliminary data.</text>
</comment>
<reference evidence="2 3" key="1">
    <citation type="submission" date="2022-04" db="EMBL/GenBank/DDBJ databases">
        <title>Rhizobium coralii sp. nov., isolated from coral Turbinaria peltata.</title>
        <authorList>
            <person name="Sun H."/>
        </authorList>
    </citation>
    <scope>NUCLEOTIDE SEQUENCE [LARGE SCALE GENOMIC DNA]</scope>
    <source>
        <strain evidence="2 3">NTR19</strain>
    </source>
</reference>
<dbReference type="RefSeq" id="WP_199925117.1">
    <property type="nucleotide sequence ID" value="NZ_JALPRY010000001.1"/>
</dbReference>
<sequence>MFSSAQWFATQEGVAPFLEENYMIIAGLIASVCLGFSGIGYFLWRDSKIG</sequence>
<evidence type="ECO:0000313" key="3">
    <source>
        <dbReference type="Proteomes" id="UP001202827"/>
    </source>
</evidence>
<dbReference type="Proteomes" id="UP001202827">
    <property type="component" value="Unassembled WGS sequence"/>
</dbReference>